<accession>A0A3L6TKY1</accession>
<evidence type="ECO:0000313" key="3">
    <source>
        <dbReference type="Proteomes" id="UP000275267"/>
    </source>
</evidence>
<dbReference type="EMBL" id="PQIB02000001">
    <property type="protein sequence ID" value="RLN40927.1"/>
    <property type="molecule type" value="Genomic_DNA"/>
</dbReference>
<organism evidence="2 3">
    <name type="scientific">Panicum miliaceum</name>
    <name type="common">Proso millet</name>
    <name type="synonym">Broomcorn millet</name>
    <dbReference type="NCBI Taxonomy" id="4540"/>
    <lineage>
        <taxon>Eukaryota</taxon>
        <taxon>Viridiplantae</taxon>
        <taxon>Streptophyta</taxon>
        <taxon>Embryophyta</taxon>
        <taxon>Tracheophyta</taxon>
        <taxon>Spermatophyta</taxon>
        <taxon>Magnoliopsida</taxon>
        <taxon>Liliopsida</taxon>
        <taxon>Poales</taxon>
        <taxon>Poaceae</taxon>
        <taxon>PACMAD clade</taxon>
        <taxon>Panicoideae</taxon>
        <taxon>Panicodae</taxon>
        <taxon>Paniceae</taxon>
        <taxon>Panicinae</taxon>
        <taxon>Panicum</taxon>
        <taxon>Panicum sect. Panicum</taxon>
    </lineage>
</organism>
<evidence type="ECO:0000256" key="1">
    <source>
        <dbReference type="SAM" id="MobiDB-lite"/>
    </source>
</evidence>
<comment type="caution">
    <text evidence="2">The sequence shown here is derived from an EMBL/GenBank/DDBJ whole genome shotgun (WGS) entry which is preliminary data.</text>
</comment>
<dbReference type="AlphaFoldDB" id="A0A3L6TKY1"/>
<gene>
    <name evidence="2" type="ORF">C2845_PM01G20460</name>
</gene>
<evidence type="ECO:0000313" key="2">
    <source>
        <dbReference type="EMBL" id="RLN40927.1"/>
    </source>
</evidence>
<feature type="compositionally biased region" description="Basic and acidic residues" evidence="1">
    <location>
        <begin position="1"/>
        <end position="10"/>
    </location>
</feature>
<protein>
    <submittedName>
        <fullName evidence="2">Uncharacterized protein</fullName>
    </submittedName>
</protein>
<proteinExistence type="predicted"/>
<sequence length="180" mass="20179">MQDEGERGESGRQQGVRGRLRPRGQRGDGRRGICVSLQGKDRGAVVEKGVHFVQDSEVGGGDEYLFVSDSEDETSDDFKEGYIVANIEERQVHGVEEQPGEEVEAIEGLEDVARQDIAGHAQPLEEEVKADHPEPQEKDAGDSDKFKEMVILWLLGRHIQVERMGSMNLFFMDTITWLIL</sequence>
<dbReference type="OrthoDB" id="692612at2759"/>
<name>A0A3L6TKY1_PANMI</name>
<dbReference type="Proteomes" id="UP000275267">
    <property type="component" value="Unassembled WGS sequence"/>
</dbReference>
<keyword evidence="3" id="KW-1185">Reference proteome</keyword>
<reference evidence="3" key="1">
    <citation type="journal article" date="2019" name="Nat. Commun.">
        <title>The genome of broomcorn millet.</title>
        <authorList>
            <person name="Zou C."/>
            <person name="Miki D."/>
            <person name="Li D."/>
            <person name="Tang Q."/>
            <person name="Xiao L."/>
            <person name="Rajput S."/>
            <person name="Deng P."/>
            <person name="Jia W."/>
            <person name="Huang R."/>
            <person name="Zhang M."/>
            <person name="Sun Y."/>
            <person name="Hu J."/>
            <person name="Fu X."/>
            <person name="Schnable P.S."/>
            <person name="Li F."/>
            <person name="Zhang H."/>
            <person name="Feng B."/>
            <person name="Zhu X."/>
            <person name="Liu R."/>
            <person name="Schnable J.C."/>
            <person name="Zhu J.-K."/>
            <person name="Zhang H."/>
        </authorList>
    </citation>
    <scope>NUCLEOTIDE SEQUENCE [LARGE SCALE GENOMIC DNA]</scope>
</reference>
<feature type="region of interest" description="Disordered" evidence="1">
    <location>
        <begin position="1"/>
        <end position="33"/>
    </location>
</feature>